<feature type="compositionally biased region" description="Low complexity" evidence="1">
    <location>
        <begin position="175"/>
        <end position="184"/>
    </location>
</feature>
<dbReference type="AlphaFoldDB" id="A0A8K1CBQ7"/>
<feature type="region of interest" description="Disordered" evidence="1">
    <location>
        <begin position="160"/>
        <end position="250"/>
    </location>
</feature>
<gene>
    <name evidence="2" type="ORF">Poli38472_000068</name>
</gene>
<proteinExistence type="predicted"/>
<dbReference type="GO" id="GO:0000922">
    <property type="term" value="C:spindle pole"/>
    <property type="evidence" value="ECO:0007669"/>
    <property type="project" value="InterPro"/>
</dbReference>
<dbReference type="OrthoDB" id="72204at2759"/>
<organism evidence="2 3">
    <name type="scientific">Pythium oligandrum</name>
    <name type="common">Mycoparasitic fungus</name>
    <dbReference type="NCBI Taxonomy" id="41045"/>
    <lineage>
        <taxon>Eukaryota</taxon>
        <taxon>Sar</taxon>
        <taxon>Stramenopiles</taxon>
        <taxon>Oomycota</taxon>
        <taxon>Peronosporomycetes</taxon>
        <taxon>Pythiales</taxon>
        <taxon>Pythiaceae</taxon>
        <taxon>Pythium</taxon>
    </lineage>
</organism>
<feature type="compositionally biased region" description="Polar residues" evidence="1">
    <location>
        <begin position="373"/>
        <end position="383"/>
    </location>
</feature>
<dbReference type="PANTHER" id="PTHR22545">
    <property type="entry name" value="CENTROSOMAL PROTEIN OF 95 KDA"/>
    <property type="match status" value="1"/>
</dbReference>
<dbReference type="GO" id="GO:0005813">
    <property type="term" value="C:centrosome"/>
    <property type="evidence" value="ECO:0007669"/>
    <property type="project" value="InterPro"/>
</dbReference>
<evidence type="ECO:0000313" key="3">
    <source>
        <dbReference type="Proteomes" id="UP000794436"/>
    </source>
</evidence>
<dbReference type="InterPro" id="IPR026619">
    <property type="entry name" value="CEP95"/>
</dbReference>
<dbReference type="Proteomes" id="UP000794436">
    <property type="component" value="Unassembled WGS sequence"/>
</dbReference>
<feature type="compositionally biased region" description="Basic residues" evidence="1">
    <location>
        <begin position="185"/>
        <end position="201"/>
    </location>
</feature>
<dbReference type="PANTHER" id="PTHR22545:SF0">
    <property type="entry name" value="CENTROSOMAL PROTEIN OF 95 KDA"/>
    <property type="match status" value="1"/>
</dbReference>
<comment type="caution">
    <text evidence="2">The sequence shown here is derived from an EMBL/GenBank/DDBJ whole genome shotgun (WGS) entry which is preliminary data.</text>
</comment>
<name>A0A8K1CBQ7_PYTOL</name>
<evidence type="ECO:0008006" key="4">
    <source>
        <dbReference type="Google" id="ProtNLM"/>
    </source>
</evidence>
<evidence type="ECO:0000313" key="2">
    <source>
        <dbReference type="EMBL" id="TMW60026.1"/>
    </source>
</evidence>
<protein>
    <recommendedName>
        <fullName evidence="4">DUF5745 domain-containing protein</fullName>
    </recommendedName>
</protein>
<accession>A0A8K1CBQ7</accession>
<keyword evidence="3" id="KW-1185">Reference proteome</keyword>
<evidence type="ECO:0000256" key="1">
    <source>
        <dbReference type="SAM" id="MobiDB-lite"/>
    </source>
</evidence>
<feature type="compositionally biased region" description="Low complexity" evidence="1">
    <location>
        <begin position="384"/>
        <end position="403"/>
    </location>
</feature>
<sequence length="656" mass="74557">MSRALHDVSLRSAVDAASVASLDEVNELGSLSLSDAARRMQALLATNALLDALGFGERAFDDYDDLVASVSSMSVALYEKLFQFRLDRIVRVPSTLDDYENNAQVVVDALSGALLDESFDMDRITGKSLCAGDVESIEHLMRMFQQIYDLLYGEQEEIAEETEPQHITTSKKKSTATTTKSQTTRVKRSTTSKQTKTRPSRRPPPTSSSAKTPPMTMKKRTRQAPSAPERQRTRGTTQCKSPVEDPGLLTTQRYGRYIPVPHRDVESSHPSDESFLSMQHDQGNGLYFGAVSSVSGASDSAASIHFMEEEGEFARNFSVIQSYSSPGTNSKESPETESTPDRINASIPGDSFTTPRKSRNQEDADVDDRRPARTSSTKKQQPMTKSTAKKTTTTTKGKLSTPTGALYPLNPETKRRDRTSKAHTEFLRYKLELKDRLQDLRHREFCQRQHLERAYRLGEHAASVERIRARRFEQELRLHRISIGLEAKTQEEKQLRDAMDHLLLLEKDKLREEHRTTKQTLRIIQQEHAEREKALENFYATQIQLVREQTQREIQERSVVEKAHRMASEQVVREMRRDREKQLMSLLQEKEHLANVRRFRHATQLQRAVDKGTEAAHKRSDAFYAAAMKARQLRAAKTAQDKTKTVYTSTRRAIPA</sequence>
<dbReference type="EMBL" id="SPLM01000108">
    <property type="protein sequence ID" value="TMW60026.1"/>
    <property type="molecule type" value="Genomic_DNA"/>
</dbReference>
<feature type="region of interest" description="Disordered" evidence="1">
    <location>
        <begin position="324"/>
        <end position="420"/>
    </location>
</feature>
<reference evidence="2" key="1">
    <citation type="submission" date="2019-03" db="EMBL/GenBank/DDBJ databases">
        <title>Long read genome sequence of the mycoparasitic Pythium oligandrum ATCC 38472 isolated from sugarbeet rhizosphere.</title>
        <authorList>
            <person name="Gaulin E."/>
        </authorList>
    </citation>
    <scope>NUCLEOTIDE SEQUENCE</scope>
    <source>
        <strain evidence="2">ATCC 38472_TT</strain>
    </source>
</reference>
<feature type="compositionally biased region" description="Basic and acidic residues" evidence="1">
    <location>
        <begin position="359"/>
        <end position="371"/>
    </location>
</feature>